<dbReference type="SUPFAM" id="SSF53254">
    <property type="entry name" value="Phosphoglycerate mutase-like"/>
    <property type="match status" value="1"/>
</dbReference>
<proteinExistence type="predicted"/>
<reference evidence="1 2" key="1">
    <citation type="journal article" date="2010" name="DNA Res.">
        <title>Genome sequence of Kitasatospora setae NBRC 14216T: an evolutionary snapshot of the family Streptomycetaceae.</title>
        <authorList>
            <person name="Ichikawa N."/>
            <person name="Oguchi A."/>
            <person name="Ikeda H."/>
            <person name="Ishikawa J."/>
            <person name="Kitani S."/>
            <person name="Watanabe Y."/>
            <person name="Nakamura S."/>
            <person name="Katano Y."/>
            <person name="Kishi E."/>
            <person name="Sasagawa M."/>
            <person name="Ankai A."/>
            <person name="Fukui S."/>
            <person name="Hashimoto Y."/>
            <person name="Kamata S."/>
            <person name="Otoguro M."/>
            <person name="Tanikawa S."/>
            <person name="Nihira T."/>
            <person name="Horinouchi S."/>
            <person name="Ohnishi Y."/>
            <person name="Hayakawa M."/>
            <person name="Kuzuyama T."/>
            <person name="Arisawa A."/>
            <person name="Nomoto F."/>
            <person name="Miura H."/>
            <person name="Takahashi Y."/>
            <person name="Fujita N."/>
        </authorList>
    </citation>
    <scope>NUCLEOTIDE SEQUENCE [LARGE SCALE GENOMIC DNA]</scope>
    <source>
        <strain evidence="2">ATCC 33774 / DSM 43861 / JCM 3304 / KCC A-0304 / NBRC 14216 / KM-6054</strain>
    </source>
</reference>
<dbReference type="STRING" id="452652.KSE_69300"/>
<dbReference type="eggNOG" id="COG0406">
    <property type="taxonomic scope" value="Bacteria"/>
</dbReference>
<organism evidence="1 2">
    <name type="scientific">Kitasatospora setae (strain ATCC 33774 / DSM 43861 / JCM 3304 / KCC A-0304 / NBRC 14216 / KM-6054)</name>
    <name type="common">Streptomyces setae</name>
    <dbReference type="NCBI Taxonomy" id="452652"/>
    <lineage>
        <taxon>Bacteria</taxon>
        <taxon>Bacillati</taxon>
        <taxon>Actinomycetota</taxon>
        <taxon>Actinomycetes</taxon>
        <taxon>Kitasatosporales</taxon>
        <taxon>Streptomycetaceae</taxon>
        <taxon>Kitasatospora</taxon>
    </lineage>
</organism>
<dbReference type="PATRIC" id="fig|452652.3.peg.6958"/>
<dbReference type="RefSeq" id="WP_014139979.1">
    <property type="nucleotide sequence ID" value="NC_016109.1"/>
</dbReference>
<accession>E4N3F4</accession>
<protein>
    <recommendedName>
        <fullName evidence="3">Phosphoglycerate mutase family protein</fullName>
    </recommendedName>
</protein>
<dbReference type="InterPro" id="IPR029033">
    <property type="entry name" value="His_PPase_superfam"/>
</dbReference>
<dbReference type="AlphaFoldDB" id="E4N3F4"/>
<dbReference type="InterPro" id="IPR013078">
    <property type="entry name" value="His_Pase_superF_clade-1"/>
</dbReference>
<name>E4N3F4_KITSK</name>
<dbReference type="KEGG" id="ksk:KSE_69300"/>
<dbReference type="HOGENOM" id="CLU_033323_6_0_11"/>
<dbReference type="EMBL" id="AP010968">
    <property type="protein sequence ID" value="BAJ32688.1"/>
    <property type="molecule type" value="Genomic_DNA"/>
</dbReference>
<evidence type="ECO:0000313" key="2">
    <source>
        <dbReference type="Proteomes" id="UP000007076"/>
    </source>
</evidence>
<dbReference type="Proteomes" id="UP000007076">
    <property type="component" value="Chromosome"/>
</dbReference>
<sequence>MTVRVMLVAPALGTEGRAGRFGDDLPLTDAELAPARALAAPRADLVLAAPSARCRQSAAALGRYGAGVGAGVCGGALPTEPALAEPALVEPALAGLDAGDWRGRRLDELAATAPESITRWLSDPDFAPPGGESVSALLARVGGWLDALPADTGRLLAVAEPAAVRAAVVHALGLPPAAFWRLDVVPLTLTALSGRAARWNLRCGAPLPPLPPPLLAPVG</sequence>
<evidence type="ECO:0000313" key="1">
    <source>
        <dbReference type="EMBL" id="BAJ32688.1"/>
    </source>
</evidence>
<gene>
    <name evidence="1" type="ordered locus">KSE_69300</name>
</gene>
<dbReference type="Pfam" id="PF00300">
    <property type="entry name" value="His_Phos_1"/>
    <property type="match status" value="1"/>
</dbReference>
<keyword evidence="2" id="KW-1185">Reference proteome</keyword>
<dbReference type="Gene3D" id="3.40.50.1240">
    <property type="entry name" value="Phosphoglycerate mutase-like"/>
    <property type="match status" value="1"/>
</dbReference>
<evidence type="ECO:0008006" key="3">
    <source>
        <dbReference type="Google" id="ProtNLM"/>
    </source>
</evidence>